<dbReference type="EMBL" id="SADD01000011">
    <property type="protein sequence ID" value="RVU42596.1"/>
    <property type="molecule type" value="Genomic_DNA"/>
</dbReference>
<evidence type="ECO:0000313" key="2">
    <source>
        <dbReference type="Proteomes" id="UP000282926"/>
    </source>
</evidence>
<protein>
    <recommendedName>
        <fullName evidence="3">Lipoprotein</fullName>
    </recommendedName>
</protein>
<organism evidence="1 2">
    <name type="scientific">Lujinxingia sediminis</name>
    <dbReference type="NCBI Taxonomy" id="2480984"/>
    <lineage>
        <taxon>Bacteria</taxon>
        <taxon>Deltaproteobacteria</taxon>
        <taxon>Bradymonadales</taxon>
        <taxon>Lujinxingiaceae</taxon>
        <taxon>Lujinxingia</taxon>
    </lineage>
</organism>
<reference evidence="1 2" key="1">
    <citation type="submission" date="2019-01" db="EMBL/GenBank/DDBJ databases">
        <title>Lujinxingia litoralis gen. nov., sp. nov. and Lujinxingia sediminis gen. nov., sp. nov., new members in the order Bradymonadales, isolated from coastal sediment.</title>
        <authorList>
            <person name="Li C.-M."/>
        </authorList>
    </citation>
    <scope>NUCLEOTIDE SEQUENCE [LARGE SCALE GENOMIC DNA]</scope>
    <source>
        <strain evidence="1 2">SEH01</strain>
    </source>
</reference>
<dbReference type="PROSITE" id="PS51257">
    <property type="entry name" value="PROKAR_LIPOPROTEIN"/>
    <property type="match status" value="1"/>
</dbReference>
<gene>
    <name evidence="1" type="ORF">EA187_15525</name>
</gene>
<dbReference type="RefSeq" id="WP_127780847.1">
    <property type="nucleotide sequence ID" value="NZ_SADD01000011.1"/>
</dbReference>
<proteinExistence type="predicted"/>
<name>A0ABY0CR57_9DELT</name>
<keyword evidence="2" id="KW-1185">Reference proteome</keyword>
<sequence length="244" mass="26165">MSVFRRMVVGVGMVSGLFACGDAAEGDGRPFEYEGTWVVEGGRCQGQEQLRIVTVEAVEEGGELVASTLRGDACLTPDGTLWEGDPAGDGAVRFGNENVSVQTSGRDVMRVAAPEGELTMRRVFPDTGPAPLPEIEDLSLSGQWLMEGYPCAEELVPQVVQVSHVAGSFSVTKTLGDACMEAGVRFVEGELDELTIRGEGYLEAPDPWGDVESFELSGRVRVPEYFRIDALGVAVGFRRVLGDD</sequence>
<evidence type="ECO:0000313" key="1">
    <source>
        <dbReference type="EMBL" id="RVU42596.1"/>
    </source>
</evidence>
<dbReference type="Proteomes" id="UP000282926">
    <property type="component" value="Unassembled WGS sequence"/>
</dbReference>
<evidence type="ECO:0008006" key="3">
    <source>
        <dbReference type="Google" id="ProtNLM"/>
    </source>
</evidence>
<accession>A0ABY0CR57</accession>
<comment type="caution">
    <text evidence="1">The sequence shown here is derived from an EMBL/GenBank/DDBJ whole genome shotgun (WGS) entry which is preliminary data.</text>
</comment>